<dbReference type="PROSITE" id="PS00766">
    <property type="entry name" value="THF_DHG_CYH_1"/>
    <property type="match status" value="1"/>
</dbReference>
<keyword evidence="3 11" id="KW-0028">Amino-acid biosynthesis</keyword>
<comment type="pathway">
    <text evidence="1 11">One-carbon metabolism; tetrahydrofolate interconversion.</text>
</comment>
<dbReference type="PRINTS" id="PR00085">
    <property type="entry name" value="THFDHDRGNASE"/>
</dbReference>
<sequence length="285" mass="29422">MSARIIDGKAVAEALRGRLAERVSALGFRPGLRVVRVGEDPASGVYVRNKDRAALKAGLDSATIQLPEATGEAELLDLVAKLNADPAVDGILVQLPLPRQIEAVKVLAAIDPAKDVDGFHAMNAGMLATGQRGLVPCTPKGVMHLLAAARIPVAGARAVVLGRSNIVGKPMAALLLAADATVTVVHSRTRDLAHECRRAEILVAAVGRAEMVKGDWIAEGATVIDVGINRLPDGRLVGDVDFAAASQHAAAITPVPGGVGPMTIACLLENTVEAAVARRGVREAG</sequence>
<dbReference type="NCBIfam" id="NF010785">
    <property type="entry name" value="PRK14188.1"/>
    <property type="match status" value="1"/>
</dbReference>
<evidence type="ECO:0000256" key="1">
    <source>
        <dbReference type="ARBA" id="ARBA00004777"/>
    </source>
</evidence>
<dbReference type="Gene3D" id="3.40.50.720">
    <property type="entry name" value="NAD(P)-binding Rossmann-like Domain"/>
    <property type="match status" value="1"/>
</dbReference>
<dbReference type="InterPro" id="IPR000672">
    <property type="entry name" value="THF_DH/CycHdrlase"/>
</dbReference>
<dbReference type="InterPro" id="IPR020630">
    <property type="entry name" value="THF_DH/CycHdrlase_cat_dom"/>
</dbReference>
<dbReference type="Proteomes" id="UP001595593">
    <property type="component" value="Unassembled WGS sequence"/>
</dbReference>
<evidence type="ECO:0000259" key="12">
    <source>
        <dbReference type="Pfam" id="PF00763"/>
    </source>
</evidence>
<dbReference type="PANTHER" id="PTHR48099">
    <property type="entry name" value="C-1-TETRAHYDROFOLATE SYNTHASE, CYTOPLASMIC-RELATED"/>
    <property type="match status" value="1"/>
</dbReference>
<evidence type="ECO:0000256" key="6">
    <source>
        <dbReference type="ARBA" id="ARBA00022857"/>
    </source>
</evidence>
<keyword evidence="10 11" id="KW-0511">Multifunctional enzyme</keyword>
<evidence type="ECO:0000256" key="9">
    <source>
        <dbReference type="ARBA" id="ARBA00023167"/>
    </source>
</evidence>
<proteinExistence type="inferred from homology"/>
<gene>
    <name evidence="11 14" type="primary">folD</name>
    <name evidence="14" type="ORF">ACFOD4_09710</name>
</gene>
<comment type="subunit">
    <text evidence="11">Homodimer.</text>
</comment>
<comment type="catalytic activity">
    <reaction evidence="11">
        <text>(6R)-5,10-methenyltetrahydrofolate + H2O = (6R)-10-formyltetrahydrofolate + H(+)</text>
        <dbReference type="Rhea" id="RHEA:23700"/>
        <dbReference type="ChEBI" id="CHEBI:15377"/>
        <dbReference type="ChEBI" id="CHEBI:15378"/>
        <dbReference type="ChEBI" id="CHEBI:57455"/>
        <dbReference type="ChEBI" id="CHEBI:195366"/>
        <dbReference type="EC" id="3.5.4.9"/>
    </reaction>
</comment>
<evidence type="ECO:0000313" key="14">
    <source>
        <dbReference type="EMBL" id="MFC3125339.1"/>
    </source>
</evidence>
<evidence type="ECO:0000256" key="10">
    <source>
        <dbReference type="ARBA" id="ARBA00023268"/>
    </source>
</evidence>
<keyword evidence="8 11" id="KW-0368">Histidine biosynthesis</keyword>
<comment type="caution">
    <text evidence="14">The sequence shown here is derived from an EMBL/GenBank/DDBJ whole genome shotgun (WGS) entry which is preliminary data.</text>
</comment>
<comment type="function">
    <text evidence="11">Catalyzes the oxidation of 5,10-methylenetetrahydrofolate to 5,10-methenyltetrahydrofolate and then the hydrolysis of 5,10-methenyltetrahydrofolate to 10-formyltetrahydrofolate.</text>
</comment>
<comment type="caution">
    <text evidence="11">Lacks conserved residue(s) required for the propagation of feature annotation.</text>
</comment>
<dbReference type="InterPro" id="IPR046346">
    <property type="entry name" value="Aminoacid_DH-like_N_sf"/>
</dbReference>
<dbReference type="RefSeq" id="WP_379595956.1">
    <property type="nucleotide sequence ID" value="NZ_JBHRTN010000008.1"/>
</dbReference>
<organism evidence="14 15">
    <name type="scientific">Teichococcus globiformis</name>
    <dbReference type="NCBI Taxonomy" id="2307229"/>
    <lineage>
        <taxon>Bacteria</taxon>
        <taxon>Pseudomonadati</taxon>
        <taxon>Pseudomonadota</taxon>
        <taxon>Alphaproteobacteria</taxon>
        <taxon>Acetobacterales</taxon>
        <taxon>Roseomonadaceae</taxon>
        <taxon>Roseomonas</taxon>
    </lineage>
</organism>
<keyword evidence="6 11" id="KW-0521">NADP</keyword>
<dbReference type="GO" id="GO:0004477">
    <property type="term" value="F:methenyltetrahydrofolate cyclohydrolase activity"/>
    <property type="evidence" value="ECO:0007669"/>
    <property type="project" value="UniProtKB-EC"/>
</dbReference>
<evidence type="ECO:0000256" key="5">
    <source>
        <dbReference type="ARBA" id="ARBA00022801"/>
    </source>
</evidence>
<dbReference type="CDD" id="cd01080">
    <property type="entry name" value="NAD_bind_m-THF_DH_Cyclohyd"/>
    <property type="match status" value="1"/>
</dbReference>
<name>A0ABV7FY56_9PROT</name>
<dbReference type="InterPro" id="IPR020631">
    <property type="entry name" value="THF_DH/CycHdrlase_NAD-bd_dom"/>
</dbReference>
<evidence type="ECO:0000256" key="7">
    <source>
        <dbReference type="ARBA" id="ARBA00023002"/>
    </source>
</evidence>
<comment type="similarity">
    <text evidence="11">Belongs to the tetrahydrofolate dehydrogenase/cyclohydrolase family.</text>
</comment>
<keyword evidence="5 11" id="KW-0378">Hydrolase</keyword>
<dbReference type="HAMAP" id="MF_01576">
    <property type="entry name" value="THF_DHG_CYH"/>
    <property type="match status" value="1"/>
</dbReference>
<dbReference type="PANTHER" id="PTHR48099:SF5">
    <property type="entry name" value="C-1-TETRAHYDROFOLATE SYNTHASE, CYTOPLASMIC"/>
    <property type="match status" value="1"/>
</dbReference>
<feature type="domain" description="Tetrahydrofolate dehydrogenase/cyclohydrolase catalytic" evidence="12">
    <location>
        <begin position="6"/>
        <end position="117"/>
    </location>
</feature>
<reference evidence="15" key="1">
    <citation type="journal article" date="2019" name="Int. J. Syst. Evol. Microbiol.">
        <title>The Global Catalogue of Microorganisms (GCM) 10K type strain sequencing project: providing services to taxonomists for standard genome sequencing and annotation.</title>
        <authorList>
            <consortium name="The Broad Institute Genomics Platform"/>
            <consortium name="The Broad Institute Genome Sequencing Center for Infectious Disease"/>
            <person name="Wu L."/>
            <person name="Ma J."/>
        </authorList>
    </citation>
    <scope>NUCLEOTIDE SEQUENCE [LARGE SCALE GENOMIC DNA]</scope>
    <source>
        <strain evidence="15">KCTC 52094</strain>
    </source>
</reference>
<evidence type="ECO:0000256" key="2">
    <source>
        <dbReference type="ARBA" id="ARBA00022563"/>
    </source>
</evidence>
<dbReference type="Pfam" id="PF00763">
    <property type="entry name" value="THF_DHG_CYH"/>
    <property type="match status" value="1"/>
</dbReference>
<dbReference type="Pfam" id="PF02882">
    <property type="entry name" value="THF_DHG_CYH_C"/>
    <property type="match status" value="1"/>
</dbReference>
<evidence type="ECO:0000259" key="13">
    <source>
        <dbReference type="Pfam" id="PF02882"/>
    </source>
</evidence>
<evidence type="ECO:0000256" key="4">
    <source>
        <dbReference type="ARBA" id="ARBA00022755"/>
    </source>
</evidence>
<feature type="domain" description="Tetrahydrofolate dehydrogenase/cyclohydrolase NAD(P)-binding" evidence="13">
    <location>
        <begin position="136"/>
        <end position="276"/>
    </location>
</feature>
<dbReference type="EMBL" id="JBHRTN010000008">
    <property type="protein sequence ID" value="MFC3125339.1"/>
    <property type="molecule type" value="Genomic_DNA"/>
</dbReference>
<dbReference type="SUPFAM" id="SSF51735">
    <property type="entry name" value="NAD(P)-binding Rossmann-fold domains"/>
    <property type="match status" value="1"/>
</dbReference>
<evidence type="ECO:0000256" key="11">
    <source>
        <dbReference type="HAMAP-Rule" id="MF_01576"/>
    </source>
</evidence>
<keyword evidence="7 11" id="KW-0560">Oxidoreductase</keyword>
<evidence type="ECO:0000313" key="15">
    <source>
        <dbReference type="Proteomes" id="UP001595593"/>
    </source>
</evidence>
<keyword evidence="2 11" id="KW-0554">One-carbon metabolism</keyword>
<dbReference type="EC" id="3.5.4.9" evidence="11"/>
<dbReference type="SUPFAM" id="SSF53223">
    <property type="entry name" value="Aminoacid dehydrogenase-like, N-terminal domain"/>
    <property type="match status" value="1"/>
</dbReference>
<protein>
    <recommendedName>
        <fullName evidence="11">Bifunctional protein FolD</fullName>
    </recommendedName>
    <domain>
        <recommendedName>
            <fullName evidence="11">Methylenetetrahydrofolate dehydrogenase</fullName>
            <ecNumber evidence="11">1.5.1.5</ecNumber>
        </recommendedName>
    </domain>
    <domain>
        <recommendedName>
            <fullName evidence="11">Methenyltetrahydrofolate cyclohydrolase</fullName>
            <ecNumber evidence="11">3.5.4.9</ecNumber>
        </recommendedName>
    </domain>
</protein>
<keyword evidence="15" id="KW-1185">Reference proteome</keyword>
<evidence type="ECO:0000256" key="3">
    <source>
        <dbReference type="ARBA" id="ARBA00022605"/>
    </source>
</evidence>
<dbReference type="InterPro" id="IPR036291">
    <property type="entry name" value="NAD(P)-bd_dom_sf"/>
</dbReference>
<dbReference type="NCBIfam" id="NF010783">
    <property type="entry name" value="PRK14186.1"/>
    <property type="match status" value="1"/>
</dbReference>
<feature type="binding site" evidence="11">
    <location>
        <begin position="162"/>
        <end position="164"/>
    </location>
    <ligand>
        <name>NADP(+)</name>
        <dbReference type="ChEBI" id="CHEBI:58349"/>
    </ligand>
</feature>
<accession>A0ABV7FY56</accession>
<keyword evidence="9 11" id="KW-0486">Methionine biosynthesis</keyword>
<dbReference type="PROSITE" id="PS00767">
    <property type="entry name" value="THF_DHG_CYH_2"/>
    <property type="match status" value="1"/>
</dbReference>
<dbReference type="GO" id="GO:0004488">
    <property type="term" value="F:methylenetetrahydrofolate dehydrogenase (NADP+) activity"/>
    <property type="evidence" value="ECO:0007669"/>
    <property type="project" value="UniProtKB-EC"/>
</dbReference>
<feature type="binding site" evidence="11">
    <location>
        <position position="228"/>
    </location>
    <ligand>
        <name>NADP(+)</name>
        <dbReference type="ChEBI" id="CHEBI:58349"/>
    </ligand>
</feature>
<dbReference type="EC" id="1.5.1.5" evidence="11"/>
<keyword evidence="4 11" id="KW-0658">Purine biosynthesis</keyword>
<dbReference type="Gene3D" id="3.40.50.10860">
    <property type="entry name" value="Leucine Dehydrogenase, chain A, domain 1"/>
    <property type="match status" value="1"/>
</dbReference>
<comment type="catalytic activity">
    <reaction evidence="11">
        <text>(6R)-5,10-methylene-5,6,7,8-tetrahydrofolate + NADP(+) = (6R)-5,10-methenyltetrahydrofolate + NADPH</text>
        <dbReference type="Rhea" id="RHEA:22812"/>
        <dbReference type="ChEBI" id="CHEBI:15636"/>
        <dbReference type="ChEBI" id="CHEBI:57455"/>
        <dbReference type="ChEBI" id="CHEBI:57783"/>
        <dbReference type="ChEBI" id="CHEBI:58349"/>
        <dbReference type="EC" id="1.5.1.5"/>
    </reaction>
</comment>
<dbReference type="NCBIfam" id="NF008058">
    <property type="entry name" value="PRK10792.1"/>
    <property type="match status" value="1"/>
</dbReference>
<evidence type="ECO:0000256" key="8">
    <source>
        <dbReference type="ARBA" id="ARBA00023102"/>
    </source>
</evidence>
<dbReference type="InterPro" id="IPR020867">
    <property type="entry name" value="THF_DH/CycHdrlase_CS"/>
</dbReference>